<proteinExistence type="predicted"/>
<dbReference type="Pfam" id="PF17914">
    <property type="entry name" value="HopA1"/>
    <property type="match status" value="1"/>
</dbReference>
<dbReference type="RefSeq" id="WP_264325880.1">
    <property type="nucleotide sequence ID" value="NZ_JADEXQ010000051.1"/>
</dbReference>
<accession>A0A928VMI3</accession>
<evidence type="ECO:0000313" key="2">
    <source>
        <dbReference type="Proteomes" id="UP000625316"/>
    </source>
</evidence>
<dbReference type="EMBL" id="JADEXQ010000051">
    <property type="protein sequence ID" value="MBE9031050.1"/>
    <property type="molecule type" value="Genomic_DNA"/>
</dbReference>
<dbReference type="InterPro" id="IPR040871">
    <property type="entry name" value="HopA1"/>
</dbReference>
<organism evidence="1 2">
    <name type="scientific">Romeriopsis navalis LEGE 11480</name>
    <dbReference type="NCBI Taxonomy" id="2777977"/>
    <lineage>
        <taxon>Bacteria</taxon>
        <taxon>Bacillati</taxon>
        <taxon>Cyanobacteriota</taxon>
        <taxon>Cyanophyceae</taxon>
        <taxon>Leptolyngbyales</taxon>
        <taxon>Leptolyngbyaceae</taxon>
        <taxon>Romeriopsis</taxon>
        <taxon>Romeriopsis navalis</taxon>
    </lineage>
</organism>
<keyword evidence="2" id="KW-1185">Reference proteome</keyword>
<sequence>MTQTPIQTQSPQSQSHNWMQQWRELVGTIQPDQTGWWNLGDALEPADWFAALAPRQKYELNQRRLQDWLYRRLISGVDSEASPDNCDRRFNGLDLDFALALDAHNHGTGYWDAGWRVVEATDHGDWFVQQQDLTIQVSPELHLQPDVQLTTGMNIAVKMPKNLVDADRYMAVGNAGKPVGDRLQLYLHCDRDGILAVMGRITQTFNDLGIPFTFAVPYEPFEYPRQDAGILILERSAQTQVKSDWPMWTAYLRPGEPLLGKPVCPGLASVQLDADTTNFGWSRCQLFAQGLLDQPQTRRSRLRGVEQAFAQAKLNLTKPYLSAGAMDWL</sequence>
<reference evidence="1" key="1">
    <citation type="submission" date="2020-10" db="EMBL/GenBank/DDBJ databases">
        <authorList>
            <person name="Castelo-Branco R."/>
            <person name="Eusebio N."/>
            <person name="Adriana R."/>
            <person name="Vieira A."/>
            <person name="Brugerolle De Fraissinette N."/>
            <person name="Rezende De Castro R."/>
            <person name="Schneider M.P."/>
            <person name="Vasconcelos V."/>
            <person name="Leao P.N."/>
        </authorList>
    </citation>
    <scope>NUCLEOTIDE SEQUENCE</scope>
    <source>
        <strain evidence="1">LEGE 11480</strain>
    </source>
</reference>
<name>A0A928VMI3_9CYAN</name>
<protein>
    <submittedName>
        <fullName evidence="1">Uncharacterized protein</fullName>
    </submittedName>
</protein>
<dbReference type="AlphaFoldDB" id="A0A928VMI3"/>
<evidence type="ECO:0000313" key="1">
    <source>
        <dbReference type="EMBL" id="MBE9031050.1"/>
    </source>
</evidence>
<dbReference type="Proteomes" id="UP000625316">
    <property type="component" value="Unassembled WGS sequence"/>
</dbReference>
<gene>
    <name evidence="1" type="ORF">IQ266_15050</name>
</gene>
<comment type="caution">
    <text evidence="1">The sequence shown here is derived from an EMBL/GenBank/DDBJ whole genome shotgun (WGS) entry which is preliminary data.</text>
</comment>